<accession>A0A7S3N1G6</accession>
<reference evidence="1" key="1">
    <citation type="submission" date="2021-01" db="EMBL/GenBank/DDBJ databases">
        <authorList>
            <person name="Corre E."/>
            <person name="Pelletier E."/>
            <person name="Niang G."/>
            <person name="Scheremetjew M."/>
            <person name="Finn R."/>
            <person name="Kale V."/>
            <person name="Holt S."/>
            <person name="Cochrane G."/>
            <person name="Meng A."/>
            <person name="Brown T."/>
            <person name="Cohen L."/>
        </authorList>
    </citation>
    <scope>NUCLEOTIDE SEQUENCE</scope>
    <source>
        <strain evidence="1">FSP1.4</strain>
    </source>
</reference>
<dbReference type="EMBL" id="HBII01000097">
    <property type="protein sequence ID" value="CAE0341142.1"/>
    <property type="molecule type" value="Transcribed_RNA"/>
</dbReference>
<gene>
    <name evidence="1" type="ORF">EHAR0213_LOCUS49</name>
    <name evidence="2" type="ORF">EHAR0213_LOCUS50</name>
</gene>
<evidence type="ECO:0000313" key="1">
    <source>
        <dbReference type="EMBL" id="CAE0341142.1"/>
    </source>
</evidence>
<evidence type="ECO:0000313" key="2">
    <source>
        <dbReference type="EMBL" id="CAE0341143.1"/>
    </source>
</evidence>
<dbReference type="EMBL" id="HBII01000098">
    <property type="protein sequence ID" value="CAE0341143.1"/>
    <property type="molecule type" value="Transcribed_RNA"/>
</dbReference>
<organism evidence="1">
    <name type="scientific">Euplotes harpa</name>
    <dbReference type="NCBI Taxonomy" id="151035"/>
    <lineage>
        <taxon>Eukaryota</taxon>
        <taxon>Sar</taxon>
        <taxon>Alveolata</taxon>
        <taxon>Ciliophora</taxon>
        <taxon>Intramacronucleata</taxon>
        <taxon>Spirotrichea</taxon>
        <taxon>Hypotrichia</taxon>
        <taxon>Euplotida</taxon>
        <taxon>Euplotidae</taxon>
        <taxon>Euplotes</taxon>
    </lineage>
</organism>
<name>A0A7S3N1G6_9SPIT</name>
<sequence>MIQAAKTDLTEADATADSLNDFWKSIKDLGSDAKEDHKMKVVLHSADFAGSSSSEVIKVKSSTETFKSQPLGASIQGEQGRVTEINESVYIAAADDKSKSEINEWKAKIEKMEK</sequence>
<proteinExistence type="predicted"/>
<dbReference type="AlphaFoldDB" id="A0A7S3N1G6"/>
<protein>
    <submittedName>
        <fullName evidence="1">Uncharacterized protein</fullName>
    </submittedName>
</protein>